<dbReference type="SUPFAM" id="SSF52540">
    <property type="entry name" value="P-loop containing nucleoside triphosphate hydrolases"/>
    <property type="match status" value="2"/>
</dbReference>
<dbReference type="GO" id="GO:0006281">
    <property type="term" value="P:DNA repair"/>
    <property type="evidence" value="ECO:0007669"/>
    <property type="project" value="UniProtKB-KW"/>
</dbReference>
<organism evidence="4 5">
    <name type="scientific">Phytophthora lilii</name>
    <dbReference type="NCBI Taxonomy" id="2077276"/>
    <lineage>
        <taxon>Eukaryota</taxon>
        <taxon>Sar</taxon>
        <taxon>Stramenopiles</taxon>
        <taxon>Oomycota</taxon>
        <taxon>Peronosporomycetes</taxon>
        <taxon>Peronosporales</taxon>
        <taxon>Peronosporaceae</taxon>
        <taxon>Phytophthora</taxon>
    </lineage>
</organism>
<keyword evidence="5" id="KW-1185">Reference proteome</keyword>
<dbReference type="Proteomes" id="UP001165083">
    <property type="component" value="Unassembled WGS sequence"/>
</dbReference>
<dbReference type="Gene3D" id="3.40.50.300">
    <property type="entry name" value="P-loop containing nucleotide triphosphate hydrolases"/>
    <property type="match status" value="1"/>
</dbReference>
<dbReference type="EC" id="5.6.2.3" evidence="1"/>
<dbReference type="OrthoDB" id="129520at2759"/>
<accession>A0A9W6UD73</accession>
<evidence type="ECO:0000259" key="3">
    <source>
        <dbReference type="Pfam" id="PF05970"/>
    </source>
</evidence>
<comment type="similarity">
    <text evidence="1">Belongs to the helicase family.</text>
</comment>
<sequence>MTDSGKCSFILGIEVIDHGDGSVTLSQAHYISDILERFGMQDCKPAASPVDLSMRLGVDFRGYSDADWAGDHSDRKSTTGYVFQVFGGPVSWGSKKQSSVSLSTSKAEYIALSLAIQEGKWVHRLLSEILAAAGDATPDLKIYEDNQSCIKMTKNPVNHGRAKHIDIKYHHIRKEVKRGEVIVEYCETATMLADILTKGLAGPRHKDLTAALGVHARAQMQMQAMPIPNQGLKSTHNRQSDDRGSSDGEDDALFGEADPFLEKKTTPDDAYVELWSGADTEVSILESELQTSTLLERQQLVEAFAPVPEMKNWIRNPCTENAFNSTKCVTRVAETKDMKVIELLNQAKASANLSWKKPIVDRTQPPRDVKAFATVDDISRAFTLNEKQHLAVKLIGMSLLTRWKNIESSVYTGSTRKDTLRSDQLRLFFGGEGGTGKVAATIIGGSTLASFLIQLRQEDSVDAVMSLSIIIINEISMLKKCQLVELDKLLREVKRIPDVLFGGVHVVLVGDFLQLPPVGADPIYRDPSDKKHANVTDIVGFQIWRTFGDAIMLDESVRFQSDPEWRRVSSSPARRVDSRICSYHKLSSCFNRQRALDDMLSSNTSTFVTPDNTTRMAINNLYISKTSQRLASGTFPVRVVANFKGKLKGLNLAEVDMLMSLPVSKFGRMAPYLDLIVGMPIQVTQNTRPKKMVANGTLGTLEAIIYYPGTTFR</sequence>
<reference evidence="4" key="1">
    <citation type="submission" date="2023-04" db="EMBL/GenBank/DDBJ databases">
        <title>Phytophthora lilii NBRC 32176.</title>
        <authorList>
            <person name="Ichikawa N."/>
            <person name="Sato H."/>
            <person name="Tonouchi N."/>
        </authorList>
    </citation>
    <scope>NUCLEOTIDE SEQUENCE</scope>
    <source>
        <strain evidence="4">NBRC 32176</strain>
    </source>
</reference>
<dbReference type="PANTHER" id="PTHR11439:SF463">
    <property type="entry name" value="REVERSE TRANSCRIPTASE TY1_COPIA-TYPE DOMAIN-CONTAINING PROTEIN"/>
    <property type="match status" value="1"/>
</dbReference>
<dbReference type="PANTHER" id="PTHR11439">
    <property type="entry name" value="GAG-POL-RELATED RETROTRANSPOSON"/>
    <property type="match status" value="1"/>
</dbReference>
<keyword evidence="1" id="KW-0547">Nucleotide-binding</keyword>
<keyword evidence="1" id="KW-0234">DNA repair</keyword>
<dbReference type="InterPro" id="IPR010285">
    <property type="entry name" value="DNA_helicase_pif1-like_DEAD"/>
</dbReference>
<keyword evidence="1" id="KW-0233">DNA recombination</keyword>
<evidence type="ECO:0000313" key="5">
    <source>
        <dbReference type="Proteomes" id="UP001165083"/>
    </source>
</evidence>
<dbReference type="Pfam" id="PF05970">
    <property type="entry name" value="PIF1"/>
    <property type="match status" value="1"/>
</dbReference>
<feature type="region of interest" description="Disordered" evidence="2">
    <location>
        <begin position="227"/>
        <end position="259"/>
    </location>
</feature>
<comment type="caution">
    <text evidence="4">The sequence shown here is derived from an EMBL/GenBank/DDBJ whole genome shotgun (WGS) entry which is preliminary data.</text>
</comment>
<keyword evidence="1" id="KW-0378">Hydrolase</keyword>
<dbReference type="CDD" id="cd09272">
    <property type="entry name" value="RNase_HI_RT_Ty1"/>
    <property type="match status" value="1"/>
</dbReference>
<comment type="cofactor">
    <cofactor evidence="1">
        <name>Mg(2+)</name>
        <dbReference type="ChEBI" id="CHEBI:18420"/>
    </cofactor>
</comment>
<gene>
    <name evidence="4" type="ORF">Plil01_001333400</name>
</gene>
<dbReference type="InterPro" id="IPR027417">
    <property type="entry name" value="P-loop_NTPase"/>
</dbReference>
<feature type="domain" description="DNA helicase Pif1-like DEAD-box helicase" evidence="3">
    <location>
        <begin position="456"/>
        <end position="561"/>
    </location>
</feature>
<dbReference type="GO" id="GO:0043139">
    <property type="term" value="F:5'-3' DNA helicase activity"/>
    <property type="evidence" value="ECO:0007669"/>
    <property type="project" value="UniProtKB-EC"/>
</dbReference>
<evidence type="ECO:0000313" key="4">
    <source>
        <dbReference type="EMBL" id="GMF31191.1"/>
    </source>
</evidence>
<dbReference type="GO" id="GO:0000723">
    <property type="term" value="P:telomere maintenance"/>
    <property type="evidence" value="ECO:0007669"/>
    <property type="project" value="InterPro"/>
</dbReference>
<evidence type="ECO:0000256" key="2">
    <source>
        <dbReference type="SAM" id="MobiDB-lite"/>
    </source>
</evidence>
<dbReference type="GO" id="GO:0016787">
    <property type="term" value="F:hydrolase activity"/>
    <property type="evidence" value="ECO:0007669"/>
    <property type="project" value="UniProtKB-KW"/>
</dbReference>
<keyword evidence="1" id="KW-0227">DNA damage</keyword>
<protein>
    <recommendedName>
        <fullName evidence="1">ATP-dependent DNA helicase</fullName>
        <ecNumber evidence="1">5.6.2.3</ecNumber>
    </recommendedName>
</protein>
<keyword evidence="1" id="KW-0347">Helicase</keyword>
<evidence type="ECO:0000256" key="1">
    <source>
        <dbReference type="RuleBase" id="RU363044"/>
    </source>
</evidence>
<proteinExistence type="inferred from homology"/>
<comment type="catalytic activity">
    <reaction evidence="1">
        <text>ATP + H2O = ADP + phosphate + H(+)</text>
        <dbReference type="Rhea" id="RHEA:13065"/>
        <dbReference type="ChEBI" id="CHEBI:15377"/>
        <dbReference type="ChEBI" id="CHEBI:15378"/>
        <dbReference type="ChEBI" id="CHEBI:30616"/>
        <dbReference type="ChEBI" id="CHEBI:43474"/>
        <dbReference type="ChEBI" id="CHEBI:456216"/>
        <dbReference type="EC" id="5.6.2.3"/>
    </reaction>
</comment>
<dbReference type="EMBL" id="BSXW01000887">
    <property type="protein sequence ID" value="GMF31191.1"/>
    <property type="molecule type" value="Genomic_DNA"/>
</dbReference>
<name>A0A9W6UD73_9STRA</name>
<dbReference type="GO" id="GO:0006310">
    <property type="term" value="P:DNA recombination"/>
    <property type="evidence" value="ECO:0007669"/>
    <property type="project" value="UniProtKB-KW"/>
</dbReference>
<dbReference type="AlphaFoldDB" id="A0A9W6UD73"/>
<keyword evidence="1" id="KW-0067">ATP-binding</keyword>
<dbReference type="GO" id="GO:0005524">
    <property type="term" value="F:ATP binding"/>
    <property type="evidence" value="ECO:0007669"/>
    <property type="project" value="UniProtKB-KW"/>
</dbReference>